<reference evidence="1" key="1">
    <citation type="journal article" date="2023" name="Nat. Commun.">
        <title>Diploid and tetraploid genomes of Acorus and the evolution of monocots.</title>
        <authorList>
            <person name="Ma L."/>
            <person name="Liu K.W."/>
            <person name="Li Z."/>
            <person name="Hsiao Y.Y."/>
            <person name="Qi Y."/>
            <person name="Fu T."/>
            <person name="Tang G.D."/>
            <person name="Zhang D."/>
            <person name="Sun W.H."/>
            <person name="Liu D.K."/>
            <person name="Li Y."/>
            <person name="Chen G.Z."/>
            <person name="Liu X.D."/>
            <person name="Liao X.Y."/>
            <person name="Jiang Y.T."/>
            <person name="Yu X."/>
            <person name="Hao Y."/>
            <person name="Huang J."/>
            <person name="Zhao X.W."/>
            <person name="Ke S."/>
            <person name="Chen Y.Y."/>
            <person name="Wu W.L."/>
            <person name="Hsu J.L."/>
            <person name="Lin Y.F."/>
            <person name="Huang M.D."/>
            <person name="Li C.Y."/>
            <person name="Huang L."/>
            <person name="Wang Z.W."/>
            <person name="Zhao X."/>
            <person name="Zhong W.Y."/>
            <person name="Peng D.H."/>
            <person name="Ahmad S."/>
            <person name="Lan S."/>
            <person name="Zhang J.S."/>
            <person name="Tsai W.C."/>
            <person name="Van de Peer Y."/>
            <person name="Liu Z.J."/>
        </authorList>
    </citation>
    <scope>NUCLEOTIDE SEQUENCE</scope>
    <source>
        <strain evidence="1">CP</strain>
    </source>
</reference>
<accession>A0AAV9CN86</accession>
<dbReference type="AlphaFoldDB" id="A0AAV9CN86"/>
<evidence type="ECO:0000313" key="1">
    <source>
        <dbReference type="EMBL" id="KAK1290381.1"/>
    </source>
</evidence>
<keyword evidence="2" id="KW-1185">Reference proteome</keyword>
<reference evidence="1" key="2">
    <citation type="submission" date="2023-06" db="EMBL/GenBank/DDBJ databases">
        <authorList>
            <person name="Ma L."/>
            <person name="Liu K.-W."/>
            <person name="Li Z."/>
            <person name="Hsiao Y.-Y."/>
            <person name="Qi Y."/>
            <person name="Fu T."/>
            <person name="Tang G."/>
            <person name="Zhang D."/>
            <person name="Sun W.-H."/>
            <person name="Liu D.-K."/>
            <person name="Li Y."/>
            <person name="Chen G.-Z."/>
            <person name="Liu X.-D."/>
            <person name="Liao X.-Y."/>
            <person name="Jiang Y.-T."/>
            <person name="Yu X."/>
            <person name="Hao Y."/>
            <person name="Huang J."/>
            <person name="Zhao X.-W."/>
            <person name="Ke S."/>
            <person name="Chen Y.-Y."/>
            <person name="Wu W.-L."/>
            <person name="Hsu J.-L."/>
            <person name="Lin Y.-F."/>
            <person name="Huang M.-D."/>
            <person name="Li C.-Y."/>
            <person name="Huang L."/>
            <person name="Wang Z.-W."/>
            <person name="Zhao X."/>
            <person name="Zhong W.-Y."/>
            <person name="Peng D.-H."/>
            <person name="Ahmad S."/>
            <person name="Lan S."/>
            <person name="Zhang J.-S."/>
            <person name="Tsai W.-C."/>
            <person name="Van De Peer Y."/>
            <person name="Liu Z.-J."/>
        </authorList>
    </citation>
    <scope>NUCLEOTIDE SEQUENCE</scope>
    <source>
        <strain evidence="1">CP</strain>
        <tissue evidence="1">Leaves</tissue>
    </source>
</reference>
<organism evidence="1 2">
    <name type="scientific">Acorus calamus</name>
    <name type="common">Sweet flag</name>
    <dbReference type="NCBI Taxonomy" id="4465"/>
    <lineage>
        <taxon>Eukaryota</taxon>
        <taxon>Viridiplantae</taxon>
        <taxon>Streptophyta</taxon>
        <taxon>Embryophyta</taxon>
        <taxon>Tracheophyta</taxon>
        <taxon>Spermatophyta</taxon>
        <taxon>Magnoliopsida</taxon>
        <taxon>Liliopsida</taxon>
        <taxon>Acoraceae</taxon>
        <taxon>Acorus</taxon>
    </lineage>
</organism>
<dbReference type="Proteomes" id="UP001180020">
    <property type="component" value="Unassembled WGS sequence"/>
</dbReference>
<name>A0AAV9CN86_ACOCL</name>
<comment type="caution">
    <text evidence="1">The sequence shown here is derived from an EMBL/GenBank/DDBJ whole genome shotgun (WGS) entry which is preliminary data.</text>
</comment>
<evidence type="ECO:0000313" key="2">
    <source>
        <dbReference type="Proteomes" id="UP001180020"/>
    </source>
</evidence>
<protein>
    <submittedName>
        <fullName evidence="1">Uncharacterized protein</fullName>
    </submittedName>
</protein>
<dbReference type="EMBL" id="JAUJYO010000018">
    <property type="protein sequence ID" value="KAK1290381.1"/>
    <property type="molecule type" value="Genomic_DNA"/>
</dbReference>
<proteinExistence type="predicted"/>
<gene>
    <name evidence="1" type="ORF">QJS10_CPB18g01473</name>
</gene>
<sequence>MSSCRLVRKAILLEKILKTWQLYEEGRLHELVDSDLGEYPEEVLRPYGYRWRLDRHKVKWFSDFWCIVVDEL</sequence>